<dbReference type="GO" id="GO:0048598">
    <property type="term" value="P:embryonic morphogenesis"/>
    <property type="evidence" value="ECO:0007669"/>
    <property type="project" value="TreeGrafter"/>
</dbReference>
<evidence type="ECO:0000256" key="8">
    <source>
        <dbReference type="ARBA" id="ARBA00022490"/>
    </source>
</evidence>
<dbReference type="EC" id="2.7.11.1" evidence="6"/>
<dbReference type="InterPro" id="IPR001849">
    <property type="entry name" value="PH_domain"/>
</dbReference>
<evidence type="ECO:0000259" key="26">
    <source>
        <dbReference type="PROSITE" id="PS50011"/>
    </source>
</evidence>
<keyword evidence="7" id="KW-1003">Cell membrane</keyword>
<evidence type="ECO:0000256" key="6">
    <source>
        <dbReference type="ARBA" id="ARBA00012513"/>
    </source>
</evidence>
<feature type="domain" description="Phorbol-ester/DAG-type" evidence="27">
    <location>
        <begin position="1046"/>
        <end position="1101"/>
    </location>
</feature>
<feature type="domain" description="REM-1" evidence="29">
    <location>
        <begin position="352"/>
        <end position="428"/>
    </location>
</feature>
<sequence length="1172" mass="136042">MAFANSAWVVQLFYAFQDDRYLYMVMEYMPGGDLVNLMSNYDVPEKWARFYTAEVVLALDGIHAMGFIHRDVKPDNMLLDKAGHLKLADFGTCMKMNKDGMVRCDTAVGTPDYISPEVLKSQGGDGYYGRECDWWSVGVFLYEMLVGDTPFYADSLVGTYSKIMNHKNALSFPDDSDISKDAKNLICAFLTDREVRLGRNGVDEIKRHPFFKNDQWTWENIRDTAAPVVPELSSDIDTSNFDDIEADRGDEETFPIPKAFVGNQLPFVGFTYYSSHHSSTKSVDKRSSSTKEDKSHLENLQKRIYQLEEQLHSEMQLKDEMEQKCRTSNTKLDKIMKELDEEGNVRKGVEASMSLLEKDKMMIQHRATEYQRKADQEAEKRRNLENEVSTLKEQLEDMRKICQNSQASNDKILQLQNQLEEANDLLRAESDTAARLRKSHTEMAKSMSQLEGLNRELQEKSRSSDGGRAQLEKELLQLQSTLDSERRCYSQGSEEIHELQVRMTGLQEDNKNLTRSLSKVEAERKQAQERRNNLEKEKNNLEIDLNYKLKTLQQRLDQEHTEHRVTRAQLTDKYESIEEAKSAAMHGISEPKVSEESGARMRAESRVVEVEKQCSMLEFDLKQSVQKMEQLMKQKERLEDEVKGLRMQMEQESSKRLLAQNELKCRSQEADRLKGLEKQLKQEINTALESKRSLEFQLAQLTKQYRGNEGQMRELQDQLEAEQYFSTLYKTQVKELKEDIEERNRQVQEAHKKVQELHSERDSLLAQLDLTVTKAESEQLARALQEEQYFELSQENKKATARHKQEGTEKDATIARAVNKLAEIMNRKDMKLDTKKKGNTTDLRKKEKENRKLQLELKQEKDKFNHMAIKYQKELSEMQAQLSEECTYRNELQMQLDSKESDIEQLREKLIDLQLRMDNSSVTSLQMDETDSNIAESRLEGWLSIPNKPNIKRYGWKKQYVVVSSKKILFYNDEQDKEQSNPSMVLDIDKLFHVRPVTQGDVYRAETEEIPRIFQILYANEGECRKEADMETVSQGDKTNCLPHKGHEFIPTLYHFPTNCEACAKPLWHVFKPPPALECRRCHVKCHQDHLDKKEDVIAPCKVNYDVTSARDMLLLALTQDEQKKWIGHLGRKIPKTPPSSFLRASPRTMSTRPAPNQSFRKNPKSITGKPR</sequence>
<gene>
    <name evidence="30" type="primary">ROCK1</name>
    <name evidence="30" type="synonym">LOC115169563</name>
</gene>
<evidence type="ECO:0000256" key="12">
    <source>
        <dbReference type="ARBA" id="ARBA00022723"/>
    </source>
</evidence>
<evidence type="ECO:0000256" key="18">
    <source>
        <dbReference type="ARBA" id="ARBA00022842"/>
    </source>
</evidence>
<dbReference type="Pfam" id="PF08912">
    <property type="entry name" value="Rho_Binding"/>
    <property type="match status" value="1"/>
</dbReference>
<evidence type="ECO:0000256" key="17">
    <source>
        <dbReference type="ARBA" id="ARBA00022840"/>
    </source>
</evidence>
<evidence type="ECO:0000256" key="19">
    <source>
        <dbReference type="ARBA" id="ARBA00023054"/>
    </source>
</evidence>
<dbReference type="Pfam" id="PF00069">
    <property type="entry name" value="Pkinase"/>
    <property type="match status" value="1"/>
</dbReference>
<feature type="region of interest" description="Disordered" evidence="24">
    <location>
        <begin position="1131"/>
        <end position="1172"/>
    </location>
</feature>
<keyword evidence="9" id="KW-0723">Serine/threonine-protein kinase</keyword>
<dbReference type="Gene3D" id="2.30.29.30">
    <property type="entry name" value="Pleckstrin-homology domain (PH domain)/Phosphotyrosine-binding domain (PTB)"/>
    <property type="match status" value="1"/>
</dbReference>
<dbReference type="InterPro" id="IPR046349">
    <property type="entry name" value="C1-like_sf"/>
</dbReference>
<dbReference type="GO" id="GO:1901888">
    <property type="term" value="P:regulation of cell junction assembly"/>
    <property type="evidence" value="ECO:0007669"/>
    <property type="project" value="TreeGrafter"/>
</dbReference>
<organism evidence="30 31">
    <name type="scientific">Salmo trutta</name>
    <name type="common">Brown trout</name>
    <dbReference type="NCBI Taxonomy" id="8032"/>
    <lineage>
        <taxon>Eukaryota</taxon>
        <taxon>Metazoa</taxon>
        <taxon>Chordata</taxon>
        <taxon>Craniata</taxon>
        <taxon>Vertebrata</taxon>
        <taxon>Euteleostomi</taxon>
        <taxon>Actinopterygii</taxon>
        <taxon>Neopterygii</taxon>
        <taxon>Teleostei</taxon>
        <taxon>Protacanthopterygii</taxon>
        <taxon>Salmoniformes</taxon>
        <taxon>Salmonidae</taxon>
        <taxon>Salmoninae</taxon>
        <taxon>Salmo</taxon>
    </lineage>
</organism>
<feature type="region of interest" description="Disordered" evidence="24">
    <location>
        <begin position="439"/>
        <end position="468"/>
    </location>
</feature>
<dbReference type="CDD" id="cd20874">
    <property type="entry name" value="C1_ROCK1"/>
    <property type="match status" value="1"/>
</dbReference>
<keyword evidence="21" id="KW-0206">Cytoskeleton</keyword>
<dbReference type="GO" id="GO:0005856">
    <property type="term" value="C:cytoskeleton"/>
    <property type="evidence" value="ECO:0007669"/>
    <property type="project" value="UniProtKB-SubCell"/>
</dbReference>
<dbReference type="SUPFAM" id="SSF56112">
    <property type="entry name" value="Protein kinase-like (PK-like)"/>
    <property type="match status" value="1"/>
</dbReference>
<evidence type="ECO:0000256" key="1">
    <source>
        <dbReference type="ARBA" id="ARBA00001946"/>
    </source>
</evidence>
<keyword evidence="13" id="KW-0547">Nucleotide-binding</keyword>
<evidence type="ECO:0000256" key="15">
    <source>
        <dbReference type="ARBA" id="ARBA00022777"/>
    </source>
</evidence>
<feature type="compositionally biased region" description="Polar residues" evidence="24">
    <location>
        <begin position="1148"/>
        <end position="1161"/>
    </location>
</feature>
<dbReference type="Gene3D" id="1.10.510.10">
    <property type="entry name" value="Transferase(Phosphotransferase) domain 1"/>
    <property type="match status" value="1"/>
</dbReference>
<comment type="similarity">
    <text evidence="5">Belongs to the protein kinase superfamily. AGC Ser/Thr protein kinase family.</text>
</comment>
<dbReference type="Gene3D" id="3.30.60.20">
    <property type="match status" value="1"/>
</dbReference>
<keyword evidence="18" id="KW-0460">Magnesium</keyword>
<dbReference type="FunFam" id="2.30.29.30:FF:000033">
    <property type="entry name" value="Rho-associated protein kinase 2"/>
    <property type="match status" value="1"/>
</dbReference>
<evidence type="ECO:0000313" key="30">
    <source>
        <dbReference type="Ensembl" id="ENSSTUP00000110602.1"/>
    </source>
</evidence>
<dbReference type="GO" id="GO:0007266">
    <property type="term" value="P:Rho protein signal transduction"/>
    <property type="evidence" value="ECO:0007669"/>
    <property type="project" value="InterPro"/>
</dbReference>
<evidence type="ECO:0000256" key="3">
    <source>
        <dbReference type="ARBA" id="ARBA00004236"/>
    </source>
</evidence>
<dbReference type="InterPro" id="IPR057529">
    <property type="entry name" value="MRCK/ROCK_PH"/>
</dbReference>
<dbReference type="InterPro" id="IPR050839">
    <property type="entry name" value="Rho-assoc_Ser/Thr_Kinase"/>
</dbReference>
<evidence type="ECO:0000256" key="14">
    <source>
        <dbReference type="ARBA" id="ARBA00022771"/>
    </source>
</evidence>
<dbReference type="FunFam" id="3.30.60.20:FF:000036">
    <property type="entry name" value="Rho-associated protein kinase 1"/>
    <property type="match status" value="1"/>
</dbReference>
<dbReference type="InterPro" id="IPR011072">
    <property type="entry name" value="HR1_rho-bd"/>
</dbReference>
<proteinExistence type="inferred from homology"/>
<keyword evidence="12" id="KW-0479">Metal-binding</keyword>
<dbReference type="CDD" id="cd11639">
    <property type="entry name" value="HR1_ROCK1"/>
    <property type="match status" value="1"/>
</dbReference>
<dbReference type="GO" id="GO:0008270">
    <property type="term" value="F:zinc ion binding"/>
    <property type="evidence" value="ECO:0007669"/>
    <property type="project" value="UniProtKB-KW"/>
</dbReference>
<dbReference type="PROSITE" id="PS50081">
    <property type="entry name" value="ZF_DAG_PE_2"/>
    <property type="match status" value="1"/>
</dbReference>
<dbReference type="Pfam" id="PF25346">
    <property type="entry name" value="PH_MRCK"/>
    <property type="match status" value="1"/>
</dbReference>
<keyword evidence="16" id="KW-0862">Zinc</keyword>
<feature type="coiled-coil region" evidence="23">
    <location>
        <begin position="621"/>
        <end position="767"/>
    </location>
</feature>
<dbReference type="GO" id="GO:0005524">
    <property type="term" value="F:ATP binding"/>
    <property type="evidence" value="ECO:0007669"/>
    <property type="project" value="UniProtKB-KW"/>
</dbReference>
<dbReference type="GO" id="GO:0000281">
    <property type="term" value="P:mitotic cytokinesis"/>
    <property type="evidence" value="ECO:0007669"/>
    <property type="project" value="TreeGrafter"/>
</dbReference>
<dbReference type="GO" id="GO:0031267">
    <property type="term" value="F:small GTPase binding"/>
    <property type="evidence" value="ECO:0007669"/>
    <property type="project" value="InterPro"/>
</dbReference>
<keyword evidence="15" id="KW-0418">Kinase</keyword>
<dbReference type="SMART" id="SM00233">
    <property type="entry name" value="PH"/>
    <property type="match status" value="1"/>
</dbReference>
<dbReference type="AlphaFoldDB" id="A0A674ESI0"/>
<keyword evidence="20" id="KW-0472">Membrane</keyword>
<keyword evidence="17" id="KW-0067">ATP-binding</keyword>
<feature type="domain" description="PH" evidence="25">
    <location>
        <begin position="936"/>
        <end position="1135"/>
    </location>
</feature>
<dbReference type="InterPro" id="IPR011009">
    <property type="entry name" value="Kinase-like_dom_sf"/>
</dbReference>
<keyword evidence="19 22" id="KW-0175">Coiled coil</keyword>
<dbReference type="PANTHER" id="PTHR22988:SF73">
    <property type="entry name" value="RHO-ASSOCIATED PROTEIN KINASE"/>
    <property type="match status" value="1"/>
</dbReference>
<dbReference type="PROSITE" id="PS50003">
    <property type="entry name" value="PH_DOMAIN"/>
    <property type="match status" value="1"/>
</dbReference>
<feature type="domain" description="Protein kinase" evidence="26">
    <location>
        <begin position="1"/>
        <end position="211"/>
    </location>
</feature>
<feature type="region of interest" description="Disordered" evidence="24">
    <location>
        <begin position="277"/>
        <end position="296"/>
    </location>
</feature>
<dbReference type="Proteomes" id="UP000472277">
    <property type="component" value="Chromosome 31"/>
</dbReference>
<dbReference type="PROSITE" id="PS51285">
    <property type="entry name" value="AGC_KINASE_CTER"/>
    <property type="match status" value="1"/>
</dbReference>
<reference evidence="30" key="1">
    <citation type="submission" date="2025-08" db="UniProtKB">
        <authorList>
            <consortium name="Ensembl"/>
        </authorList>
    </citation>
    <scope>IDENTIFICATION</scope>
</reference>
<dbReference type="GO" id="GO:0031032">
    <property type="term" value="P:actomyosin structure organization"/>
    <property type="evidence" value="ECO:0007669"/>
    <property type="project" value="TreeGrafter"/>
</dbReference>
<dbReference type="GO" id="GO:0005737">
    <property type="term" value="C:cytoplasm"/>
    <property type="evidence" value="ECO:0007669"/>
    <property type="project" value="TreeGrafter"/>
</dbReference>
<dbReference type="CDD" id="cd01242">
    <property type="entry name" value="PH_ROCK"/>
    <property type="match status" value="1"/>
</dbReference>
<evidence type="ECO:0000256" key="11">
    <source>
        <dbReference type="ARBA" id="ARBA00022679"/>
    </source>
</evidence>
<keyword evidence="10" id="KW-0597">Phosphoprotein</keyword>
<evidence type="ECO:0000313" key="31">
    <source>
        <dbReference type="Proteomes" id="UP000472277"/>
    </source>
</evidence>
<dbReference type="Ensembl" id="ENSSTUT00000118403.1">
    <property type="protein sequence ID" value="ENSSTUP00000110602.1"/>
    <property type="gene ID" value="ENSSTUG00000046106.1"/>
</dbReference>
<evidence type="ECO:0000256" key="7">
    <source>
        <dbReference type="ARBA" id="ARBA00022475"/>
    </source>
</evidence>
<feature type="coiled-coil region" evidence="23">
    <location>
        <begin position="889"/>
        <end position="923"/>
    </location>
</feature>
<dbReference type="SMART" id="SM00133">
    <property type="entry name" value="S_TK_X"/>
    <property type="match status" value="1"/>
</dbReference>
<comment type="subcellular location">
    <subcellularLocation>
        <location evidence="3">Cell membrane</location>
    </subcellularLocation>
    <subcellularLocation>
        <location evidence="4">Cytoplasm</location>
        <location evidence="4">Cytoskeleton</location>
    </subcellularLocation>
    <subcellularLocation>
        <location evidence="2">Endomembrane system</location>
        <topology evidence="2">Peripheral membrane protein</topology>
    </subcellularLocation>
</comment>
<dbReference type="InterPro" id="IPR000719">
    <property type="entry name" value="Prot_kinase_dom"/>
</dbReference>
<evidence type="ECO:0000256" key="13">
    <source>
        <dbReference type="ARBA" id="ARBA00022741"/>
    </source>
</evidence>
<comment type="cofactor">
    <cofactor evidence="1">
        <name>Mg(2+)</name>
        <dbReference type="ChEBI" id="CHEBI:18420"/>
    </cofactor>
</comment>
<dbReference type="CDD" id="cd22250">
    <property type="entry name" value="ROCK_SBD"/>
    <property type="match status" value="1"/>
</dbReference>
<evidence type="ECO:0000256" key="10">
    <source>
        <dbReference type="ARBA" id="ARBA00022553"/>
    </source>
</evidence>
<dbReference type="SUPFAM" id="SSF50729">
    <property type="entry name" value="PH domain-like"/>
    <property type="match status" value="1"/>
</dbReference>
<keyword evidence="14" id="KW-0863">Zinc-finger</keyword>
<evidence type="ECO:0000259" key="28">
    <source>
        <dbReference type="PROSITE" id="PS51285"/>
    </source>
</evidence>
<dbReference type="FunFam" id="3.30.200.20:FF:001759">
    <property type="entry name" value="Rho-associated, coiled-coil-containing protein kinase 2b"/>
    <property type="match status" value="1"/>
</dbReference>
<dbReference type="SMART" id="SM00220">
    <property type="entry name" value="S_TKc"/>
    <property type="match status" value="1"/>
</dbReference>
<dbReference type="InterPro" id="IPR037310">
    <property type="entry name" value="ROCK1_HR1"/>
</dbReference>
<evidence type="ECO:0000256" key="2">
    <source>
        <dbReference type="ARBA" id="ARBA00004184"/>
    </source>
</evidence>
<dbReference type="PROSITE" id="PS51860">
    <property type="entry name" value="REM_1"/>
    <property type="match status" value="1"/>
</dbReference>
<evidence type="ECO:0000256" key="22">
    <source>
        <dbReference type="PROSITE-ProRule" id="PRU01207"/>
    </source>
</evidence>
<dbReference type="Gene3D" id="3.30.200.20">
    <property type="entry name" value="Phosphorylase Kinase, domain 1"/>
    <property type="match status" value="1"/>
</dbReference>
<dbReference type="GO" id="GO:0012505">
    <property type="term" value="C:endomembrane system"/>
    <property type="evidence" value="ECO:0007669"/>
    <property type="project" value="UniProtKB-SubCell"/>
</dbReference>
<name>A0A674ESI0_SALTR</name>
<dbReference type="GO" id="GO:0072518">
    <property type="term" value="F:Rho-dependent protein serine/threonine kinase activity"/>
    <property type="evidence" value="ECO:0007669"/>
    <property type="project" value="TreeGrafter"/>
</dbReference>
<evidence type="ECO:0000256" key="24">
    <source>
        <dbReference type="SAM" id="MobiDB-lite"/>
    </source>
</evidence>
<dbReference type="Gene3D" id="1.20.5.340">
    <property type="match status" value="1"/>
</dbReference>
<dbReference type="GO" id="GO:0005886">
    <property type="term" value="C:plasma membrane"/>
    <property type="evidence" value="ECO:0007669"/>
    <property type="project" value="UniProtKB-SubCell"/>
</dbReference>
<evidence type="ECO:0000256" key="9">
    <source>
        <dbReference type="ARBA" id="ARBA00022527"/>
    </source>
</evidence>
<dbReference type="GeneTree" id="ENSGT01030000234517"/>
<feature type="compositionally biased region" description="Basic and acidic residues" evidence="24">
    <location>
        <begin position="453"/>
        <end position="468"/>
    </location>
</feature>
<evidence type="ECO:0000256" key="21">
    <source>
        <dbReference type="ARBA" id="ARBA00023212"/>
    </source>
</evidence>
<dbReference type="InterPro" id="IPR011993">
    <property type="entry name" value="PH-like_dom_sf"/>
</dbReference>
<keyword evidence="31" id="KW-1185">Reference proteome</keyword>
<dbReference type="InterPro" id="IPR015008">
    <property type="entry name" value="ROCK_Rho-bd_dom"/>
</dbReference>
<evidence type="ECO:0000256" key="5">
    <source>
        <dbReference type="ARBA" id="ARBA00009903"/>
    </source>
</evidence>
<keyword evidence="8" id="KW-0963">Cytoplasm</keyword>
<feature type="domain" description="AGC-kinase C-terminal" evidence="28">
    <location>
        <begin position="214"/>
        <end position="282"/>
    </location>
</feature>
<dbReference type="InterPro" id="IPR008271">
    <property type="entry name" value="Ser/Thr_kinase_AS"/>
</dbReference>
<dbReference type="PROSITE" id="PS50011">
    <property type="entry name" value="PROTEIN_KINASE_DOM"/>
    <property type="match status" value="1"/>
</dbReference>
<accession>A0A674ESI0</accession>
<feature type="compositionally biased region" description="Basic and acidic residues" evidence="24">
    <location>
        <begin position="282"/>
        <end position="296"/>
    </location>
</feature>
<evidence type="ECO:0000256" key="4">
    <source>
        <dbReference type="ARBA" id="ARBA00004245"/>
    </source>
</evidence>
<keyword evidence="11" id="KW-0808">Transferase</keyword>
<evidence type="ECO:0000259" key="29">
    <source>
        <dbReference type="PROSITE" id="PS51860"/>
    </source>
</evidence>
<protein>
    <recommendedName>
        <fullName evidence="6">non-specific serine/threonine protein kinase</fullName>
        <ecNumber evidence="6">2.7.11.1</ecNumber>
    </recommendedName>
</protein>
<dbReference type="PROSITE" id="PS00108">
    <property type="entry name" value="PROTEIN_KINASE_ST"/>
    <property type="match status" value="1"/>
</dbReference>
<evidence type="ECO:0000259" key="25">
    <source>
        <dbReference type="PROSITE" id="PS50003"/>
    </source>
</evidence>
<reference evidence="30" key="2">
    <citation type="submission" date="2025-09" db="UniProtKB">
        <authorList>
            <consortium name="Ensembl"/>
        </authorList>
    </citation>
    <scope>IDENTIFICATION</scope>
</reference>
<dbReference type="PANTHER" id="PTHR22988">
    <property type="entry name" value="MYOTONIC DYSTROPHY S/T KINASE-RELATED"/>
    <property type="match status" value="1"/>
</dbReference>
<evidence type="ECO:0000256" key="16">
    <source>
        <dbReference type="ARBA" id="ARBA00022833"/>
    </source>
</evidence>
<dbReference type="SMART" id="SM00109">
    <property type="entry name" value="C1"/>
    <property type="match status" value="1"/>
</dbReference>
<evidence type="ECO:0000256" key="23">
    <source>
        <dbReference type="SAM" id="Coils"/>
    </source>
</evidence>
<dbReference type="InterPro" id="IPR000961">
    <property type="entry name" value="AGC-kinase_C"/>
</dbReference>
<dbReference type="InterPro" id="IPR002219">
    <property type="entry name" value="PKC_DAG/PE"/>
</dbReference>
<evidence type="ECO:0000256" key="20">
    <source>
        <dbReference type="ARBA" id="ARBA00023136"/>
    </source>
</evidence>
<dbReference type="GO" id="GO:0030866">
    <property type="term" value="P:cortical actin cytoskeleton organization"/>
    <property type="evidence" value="ECO:0007669"/>
    <property type="project" value="TreeGrafter"/>
</dbReference>
<evidence type="ECO:0000259" key="27">
    <source>
        <dbReference type="PROSITE" id="PS50081"/>
    </source>
</evidence>
<dbReference type="SUPFAM" id="SSF57889">
    <property type="entry name" value="Cysteine-rich domain"/>
    <property type="match status" value="1"/>
</dbReference>
<dbReference type="FunFam" id="1.10.510.10:FF:000047">
    <property type="entry name" value="Rho-associated protein kinase 1"/>
    <property type="match status" value="1"/>
</dbReference>